<dbReference type="PATRIC" id="fig|525284.18.peg.390"/>
<dbReference type="GO" id="GO:0008360">
    <property type="term" value="P:regulation of cell shape"/>
    <property type="evidence" value="ECO:0007669"/>
    <property type="project" value="UniProtKB-UniRule"/>
</dbReference>
<keyword evidence="5 6" id="KW-0961">Cell wall biogenesis/degradation</keyword>
<dbReference type="HOGENOM" id="CLU_029999_0_0_11"/>
<dbReference type="Gene3D" id="2.40.440.10">
    <property type="entry name" value="L,D-transpeptidase catalytic domain-like"/>
    <property type="match status" value="1"/>
</dbReference>
<dbReference type="GO" id="GO:0071972">
    <property type="term" value="F:peptidoglycan L,D-transpeptidase activity"/>
    <property type="evidence" value="ECO:0007669"/>
    <property type="project" value="TreeGrafter"/>
</dbReference>
<keyword evidence="3 6" id="KW-0133">Cell shape</keyword>
<keyword evidence="7" id="KW-0472">Membrane</keyword>
<feature type="active site" description="Proton donor/acceptor" evidence="6">
    <location>
        <position position="492"/>
    </location>
</feature>
<feature type="active site" description="Nucleophile" evidence="6">
    <location>
        <position position="514"/>
    </location>
</feature>
<dbReference type="InterPro" id="IPR050979">
    <property type="entry name" value="LD-transpeptidase"/>
</dbReference>
<dbReference type="SUPFAM" id="SSF141523">
    <property type="entry name" value="L,D-transpeptidase catalytic domain-like"/>
    <property type="match status" value="1"/>
</dbReference>
<name>E3D8S8_GARV3</name>
<evidence type="ECO:0000256" key="2">
    <source>
        <dbReference type="ARBA" id="ARBA00022679"/>
    </source>
</evidence>
<dbReference type="OrthoDB" id="3176960at2"/>
<evidence type="ECO:0000256" key="3">
    <source>
        <dbReference type="ARBA" id="ARBA00022960"/>
    </source>
</evidence>
<dbReference type="CDD" id="cd16913">
    <property type="entry name" value="YkuD_like"/>
    <property type="match status" value="1"/>
</dbReference>
<dbReference type="InterPro" id="IPR005490">
    <property type="entry name" value="LD_TPept_cat_dom"/>
</dbReference>
<dbReference type="UniPathway" id="UPA00219"/>
<dbReference type="GO" id="GO:0005576">
    <property type="term" value="C:extracellular region"/>
    <property type="evidence" value="ECO:0007669"/>
    <property type="project" value="TreeGrafter"/>
</dbReference>
<dbReference type="AlphaFoldDB" id="E3D8S8"/>
<dbReference type="EMBL" id="CP002104">
    <property type="protein sequence ID" value="ADP38472.1"/>
    <property type="molecule type" value="Genomic_DNA"/>
</dbReference>
<comment type="pathway">
    <text evidence="1 6">Cell wall biogenesis; peptidoglycan biosynthesis.</text>
</comment>
<feature type="transmembrane region" description="Helical" evidence="7">
    <location>
        <begin position="74"/>
        <end position="99"/>
    </location>
</feature>
<evidence type="ECO:0000259" key="8">
    <source>
        <dbReference type="PROSITE" id="PS52029"/>
    </source>
</evidence>
<dbReference type="PROSITE" id="PS52029">
    <property type="entry name" value="LD_TPASE"/>
    <property type="match status" value="1"/>
</dbReference>
<dbReference type="PANTHER" id="PTHR30582:SF2">
    <property type="entry name" value="L,D-TRANSPEPTIDASE YCIB-RELATED"/>
    <property type="match status" value="1"/>
</dbReference>
<protein>
    <submittedName>
        <fullName evidence="9">ErfK/YbiS/YcfS/YnhG</fullName>
    </submittedName>
</protein>
<organism evidence="9 10">
    <name type="scientific">Gardnerella vaginalis (strain ATCC 14019 / 317)</name>
    <dbReference type="NCBI Taxonomy" id="525284"/>
    <lineage>
        <taxon>Bacteria</taxon>
        <taxon>Bacillati</taxon>
        <taxon>Actinomycetota</taxon>
        <taxon>Actinomycetes</taxon>
        <taxon>Bifidobacteriales</taxon>
        <taxon>Bifidobacteriaceae</taxon>
        <taxon>Gardnerella</taxon>
    </lineage>
</organism>
<gene>
    <name evidence="9" type="ordered locus">HMPREF0421_20390</name>
</gene>
<dbReference type="GO" id="GO:0071555">
    <property type="term" value="P:cell wall organization"/>
    <property type="evidence" value="ECO:0007669"/>
    <property type="project" value="UniProtKB-UniRule"/>
</dbReference>
<dbReference type="InterPro" id="IPR038063">
    <property type="entry name" value="Transpep_catalytic_dom"/>
</dbReference>
<dbReference type="GO" id="GO:0016740">
    <property type="term" value="F:transferase activity"/>
    <property type="evidence" value="ECO:0007669"/>
    <property type="project" value="UniProtKB-KW"/>
</dbReference>
<sequence>MLNLPHAIFVPLIEQGFKSMSELEHNNLDAFESENIDNIANNIDVNSVDNYNIDNNNINQTAVLKNRHKSNKSALVLLYSLVIFVILLVCAFLGTQAYFHDRVAPGVHFAGSSQIVGAQLAAVSKNVDNAVDSTKIEIKDDRGKTINANFEDLYVKVDKSATVKNIMRSKHDNAFTMLMPWVQKTVALQATRNDMDMDAYIIKKFVNDKDRAMPYTAKYDSGSESYVVEDGVPGRTVITLPVREAVKKSLENPGKTVKVTIESRRIEAPIKRDVAKKTVDQLNNILTKKITLSNGDSKDFTIPKSAIASWIKVNADEQRKQISFTVDREAVNTWLSKELAKNLNQQKIDQEDTYNKKGQFIMTTLKGVNGVEVRYSKDVANKVVDTIEKGTDAKITVPTNVVKFAVEKKIVEMRIVVDKTTQTVSVYKDDQLIRTMPVCTGSNGYYETPNGTFHIYLRYDVQAMQGFNRDGSRYYLPGITWVSYFNGGISFHTARWNDVGIAQGYPAKHGSHGCINMYEQDSKWVYDNCPRGTIVQVVGEQPDGPVRQ</sequence>
<dbReference type="Pfam" id="PF03734">
    <property type="entry name" value="YkuD"/>
    <property type="match status" value="1"/>
</dbReference>
<evidence type="ECO:0000256" key="4">
    <source>
        <dbReference type="ARBA" id="ARBA00022984"/>
    </source>
</evidence>
<evidence type="ECO:0000313" key="10">
    <source>
        <dbReference type="Proteomes" id="UP000001453"/>
    </source>
</evidence>
<evidence type="ECO:0000313" key="9">
    <source>
        <dbReference type="EMBL" id="ADP38472.1"/>
    </source>
</evidence>
<keyword evidence="7" id="KW-0812">Transmembrane</keyword>
<evidence type="ECO:0000256" key="7">
    <source>
        <dbReference type="SAM" id="Phobius"/>
    </source>
</evidence>
<evidence type="ECO:0000256" key="1">
    <source>
        <dbReference type="ARBA" id="ARBA00004752"/>
    </source>
</evidence>
<evidence type="ECO:0000256" key="5">
    <source>
        <dbReference type="ARBA" id="ARBA00023316"/>
    </source>
</evidence>
<accession>E3D8S8</accession>
<keyword evidence="4 6" id="KW-0573">Peptidoglycan synthesis</keyword>
<reference evidence="9 10" key="1">
    <citation type="journal article" date="2010" name="PLoS ONE">
        <title>Comparative genomics of Gardnerella vaginalis strains reveals substantial differences in metabolic and virulence potential.</title>
        <authorList>
            <person name="Yeoman C.J."/>
            <person name="Yildirim S."/>
            <person name="Thomas S.M."/>
            <person name="Durkin A.S."/>
            <person name="Torralba M."/>
            <person name="Sutton G."/>
            <person name="Buhay C.J."/>
            <person name="Ding Y."/>
            <person name="Dugan-Rocha S.P."/>
            <person name="Muzny D.M."/>
            <person name="Qin X."/>
            <person name="Gibbs R.A."/>
            <person name="Leigh S.R."/>
            <person name="Stumpf R."/>
            <person name="White B.A."/>
            <person name="Highlander S.K."/>
            <person name="Nelson K.E."/>
            <person name="Wilson B.A."/>
        </authorList>
    </citation>
    <scope>NUCLEOTIDE SEQUENCE [LARGE SCALE GENOMIC DNA]</scope>
    <source>
        <strain evidence="10">ATCC 14019 / 317</strain>
    </source>
</reference>
<dbReference type="GO" id="GO:0018104">
    <property type="term" value="P:peptidoglycan-protein cross-linking"/>
    <property type="evidence" value="ECO:0007669"/>
    <property type="project" value="TreeGrafter"/>
</dbReference>
<proteinExistence type="predicted"/>
<feature type="domain" description="L,D-TPase catalytic" evidence="8">
    <location>
        <begin position="413"/>
        <end position="538"/>
    </location>
</feature>
<evidence type="ECO:0000256" key="6">
    <source>
        <dbReference type="PROSITE-ProRule" id="PRU01373"/>
    </source>
</evidence>
<dbReference type="KEGG" id="gvg:HMPREF0421_20390"/>
<keyword evidence="7" id="KW-1133">Transmembrane helix</keyword>
<dbReference type="PANTHER" id="PTHR30582">
    <property type="entry name" value="L,D-TRANSPEPTIDASE"/>
    <property type="match status" value="1"/>
</dbReference>
<dbReference type="Proteomes" id="UP000001453">
    <property type="component" value="Chromosome"/>
</dbReference>
<keyword evidence="2" id="KW-0808">Transferase</keyword>